<organism evidence="2 3">
    <name type="scientific">Cyanidiococcus yangmingshanensis</name>
    <dbReference type="NCBI Taxonomy" id="2690220"/>
    <lineage>
        <taxon>Eukaryota</taxon>
        <taxon>Rhodophyta</taxon>
        <taxon>Bangiophyceae</taxon>
        <taxon>Cyanidiales</taxon>
        <taxon>Cyanidiaceae</taxon>
        <taxon>Cyanidiococcus</taxon>
    </lineage>
</organism>
<name>A0A7J7IQY5_9RHOD</name>
<gene>
    <name evidence="2" type="ORF">F1559_004674</name>
</gene>
<feature type="transmembrane region" description="Helical" evidence="1">
    <location>
        <begin position="57"/>
        <end position="78"/>
    </location>
</feature>
<dbReference type="EMBL" id="VWRR01000002">
    <property type="protein sequence ID" value="KAF6004974.1"/>
    <property type="molecule type" value="Genomic_DNA"/>
</dbReference>
<dbReference type="AlphaFoldDB" id="A0A7J7IQY5"/>
<proteinExistence type="predicted"/>
<evidence type="ECO:0000313" key="3">
    <source>
        <dbReference type="Proteomes" id="UP000530660"/>
    </source>
</evidence>
<keyword evidence="3" id="KW-1185">Reference proteome</keyword>
<comment type="caution">
    <text evidence="2">The sequence shown here is derived from an EMBL/GenBank/DDBJ whole genome shotgun (WGS) entry which is preliminary data.</text>
</comment>
<evidence type="ECO:0000256" key="1">
    <source>
        <dbReference type="SAM" id="Phobius"/>
    </source>
</evidence>
<protein>
    <submittedName>
        <fullName evidence="2">Uncharacterized protein</fullName>
    </submittedName>
</protein>
<reference evidence="2 3" key="1">
    <citation type="journal article" date="2020" name="J. Phycol.">
        <title>Comparative genome analysis reveals Cyanidiococcus gen. nov., a new extremophilic red algal genus sister to Cyanidioschyzon (Cyanidioschyzonaceae, Rhodophyta).</title>
        <authorList>
            <person name="Liu S.-L."/>
            <person name="Chiang Y.-R."/>
            <person name="Yoon H.S."/>
            <person name="Fu H.-Y."/>
        </authorList>
    </citation>
    <scope>NUCLEOTIDE SEQUENCE [LARGE SCALE GENOMIC DNA]</scope>
    <source>
        <strain evidence="2 3">THAL066</strain>
    </source>
</reference>
<keyword evidence="1" id="KW-0472">Membrane</keyword>
<keyword evidence="1" id="KW-1133">Transmembrane helix</keyword>
<accession>A0A7J7IQY5</accession>
<feature type="transmembrane region" description="Helical" evidence="1">
    <location>
        <begin position="90"/>
        <end position="109"/>
    </location>
</feature>
<sequence length="185" mass="19890">MHSHMSALCGTIEAQVQFISFVQVVVVAMMTTPRALRDLLGRRRARQTPSVHALGRRIKLLLLLSLYFLTFYGTVFLINLSVQLGVSLQLVHLFRAGTLVAALIFAALFERKRYTLLPIRQRVCCNHWPCMGDVGVTRLKAGGSVAVGWGSGLACTLARGASSGGELLPLTCDGYAPAGAACADS</sequence>
<dbReference type="Proteomes" id="UP000530660">
    <property type="component" value="Unassembled WGS sequence"/>
</dbReference>
<evidence type="ECO:0000313" key="2">
    <source>
        <dbReference type="EMBL" id="KAF6004974.1"/>
    </source>
</evidence>
<keyword evidence="1" id="KW-0812">Transmembrane</keyword>
<feature type="transmembrane region" description="Helical" evidence="1">
    <location>
        <begin position="16"/>
        <end position="36"/>
    </location>
</feature>